<evidence type="ECO:0000313" key="1">
    <source>
        <dbReference type="EMBL" id="SVB08437.1"/>
    </source>
</evidence>
<sequence>MNQPAQILFHCVLFIDKDSPRHQWQK</sequence>
<accession>A0A382B5D3</accession>
<organism evidence="1">
    <name type="scientific">marine metagenome</name>
    <dbReference type="NCBI Taxonomy" id="408172"/>
    <lineage>
        <taxon>unclassified sequences</taxon>
        <taxon>metagenomes</taxon>
        <taxon>ecological metagenomes</taxon>
    </lineage>
</organism>
<name>A0A382B5D3_9ZZZZ</name>
<dbReference type="AlphaFoldDB" id="A0A382B5D3"/>
<gene>
    <name evidence="1" type="ORF">METZ01_LOCUS161291</name>
</gene>
<proteinExistence type="predicted"/>
<reference evidence="1" key="1">
    <citation type="submission" date="2018-05" db="EMBL/GenBank/DDBJ databases">
        <authorList>
            <person name="Lanie J.A."/>
            <person name="Ng W.-L."/>
            <person name="Kazmierczak K.M."/>
            <person name="Andrzejewski T.M."/>
            <person name="Davidsen T.M."/>
            <person name="Wayne K.J."/>
            <person name="Tettelin H."/>
            <person name="Glass J.I."/>
            <person name="Rusch D."/>
            <person name="Podicherti R."/>
            <person name="Tsui H.-C.T."/>
            <person name="Winkler M.E."/>
        </authorList>
    </citation>
    <scope>NUCLEOTIDE SEQUENCE</scope>
</reference>
<protein>
    <submittedName>
        <fullName evidence="1">Uncharacterized protein</fullName>
    </submittedName>
</protein>
<dbReference type="EMBL" id="UINC01028077">
    <property type="protein sequence ID" value="SVB08437.1"/>
    <property type="molecule type" value="Genomic_DNA"/>
</dbReference>